<organism evidence="7 8">
    <name type="scientific">Gilvimarinus xylanilyticus</name>
    <dbReference type="NCBI Taxonomy" id="2944139"/>
    <lineage>
        <taxon>Bacteria</taxon>
        <taxon>Pseudomonadati</taxon>
        <taxon>Pseudomonadota</taxon>
        <taxon>Gammaproteobacteria</taxon>
        <taxon>Cellvibrionales</taxon>
        <taxon>Cellvibrionaceae</taxon>
        <taxon>Gilvimarinus</taxon>
    </lineage>
</organism>
<dbReference type="AlphaFoldDB" id="A0A9X2HX78"/>
<dbReference type="InterPro" id="IPR002810">
    <property type="entry name" value="NfeD-like_C"/>
</dbReference>
<evidence type="ECO:0000256" key="1">
    <source>
        <dbReference type="ARBA" id="ARBA00004141"/>
    </source>
</evidence>
<feature type="transmembrane region" description="Helical" evidence="5">
    <location>
        <begin position="58"/>
        <end position="77"/>
    </location>
</feature>
<dbReference type="InterPro" id="IPR012340">
    <property type="entry name" value="NA-bd_OB-fold"/>
</dbReference>
<evidence type="ECO:0000256" key="5">
    <source>
        <dbReference type="SAM" id="Phobius"/>
    </source>
</evidence>
<dbReference type="Pfam" id="PF01957">
    <property type="entry name" value="NfeD"/>
    <property type="match status" value="1"/>
</dbReference>
<comment type="subcellular location">
    <subcellularLocation>
        <location evidence="1">Membrane</location>
        <topology evidence="1">Multi-pass membrane protein</topology>
    </subcellularLocation>
</comment>
<name>A0A9X2HX78_9GAMM</name>
<feature type="transmembrane region" description="Helical" evidence="5">
    <location>
        <begin position="12"/>
        <end position="28"/>
    </location>
</feature>
<keyword evidence="2 5" id="KW-0812">Transmembrane</keyword>
<dbReference type="SUPFAM" id="SSF141322">
    <property type="entry name" value="NfeD domain-like"/>
    <property type="match status" value="1"/>
</dbReference>
<feature type="transmembrane region" description="Helical" evidence="5">
    <location>
        <begin position="33"/>
        <end position="52"/>
    </location>
</feature>
<evidence type="ECO:0000256" key="3">
    <source>
        <dbReference type="ARBA" id="ARBA00022989"/>
    </source>
</evidence>
<proteinExistence type="predicted"/>
<protein>
    <submittedName>
        <fullName evidence="7">NfeD family protein</fullName>
    </submittedName>
</protein>
<reference evidence="7" key="1">
    <citation type="submission" date="2022-05" db="EMBL/GenBank/DDBJ databases">
        <authorList>
            <person name="Sun H.-N."/>
        </authorList>
    </citation>
    <scope>NUCLEOTIDE SEQUENCE</scope>
    <source>
        <strain evidence="7">HB14</strain>
    </source>
</reference>
<dbReference type="PANTHER" id="PTHR33507">
    <property type="entry name" value="INNER MEMBRANE PROTEIN YBBJ"/>
    <property type="match status" value="1"/>
</dbReference>
<comment type="caution">
    <text evidence="7">The sequence shown here is derived from an EMBL/GenBank/DDBJ whole genome shotgun (WGS) entry which is preliminary data.</text>
</comment>
<evidence type="ECO:0000259" key="6">
    <source>
        <dbReference type="Pfam" id="PF01957"/>
    </source>
</evidence>
<dbReference type="Proteomes" id="UP001139319">
    <property type="component" value="Unassembled WGS sequence"/>
</dbReference>
<dbReference type="GO" id="GO:0005886">
    <property type="term" value="C:plasma membrane"/>
    <property type="evidence" value="ECO:0007669"/>
    <property type="project" value="TreeGrafter"/>
</dbReference>
<dbReference type="PANTHER" id="PTHR33507:SF3">
    <property type="entry name" value="INNER MEMBRANE PROTEIN YBBJ"/>
    <property type="match status" value="1"/>
</dbReference>
<keyword evidence="4 5" id="KW-0472">Membrane</keyword>
<dbReference type="RefSeq" id="WP_253967567.1">
    <property type="nucleotide sequence ID" value="NZ_JAMFTH010000001.1"/>
</dbReference>
<keyword evidence="8" id="KW-1185">Reference proteome</keyword>
<evidence type="ECO:0000256" key="2">
    <source>
        <dbReference type="ARBA" id="ARBA00022692"/>
    </source>
</evidence>
<dbReference type="EMBL" id="JAMFTH010000001">
    <property type="protein sequence ID" value="MCP8899314.1"/>
    <property type="molecule type" value="Genomic_DNA"/>
</dbReference>
<reference evidence="7" key="2">
    <citation type="submission" date="2023-01" db="EMBL/GenBank/DDBJ databases">
        <title>Gilvimarinus xylanilyticus HB14 isolated from Caulerpa lentillifera aquaculture base in Hainan, China.</title>
        <authorList>
            <person name="Zhang Y.-J."/>
        </authorList>
    </citation>
    <scope>NUCLEOTIDE SEQUENCE</scope>
    <source>
        <strain evidence="7">HB14</strain>
    </source>
</reference>
<gene>
    <name evidence="7" type="ORF">M6D89_08410</name>
</gene>
<sequence length="154" mass="17049">MGEWLQTGLAPWIWMVLGIALAALEILLPSFFMLWLGVSAIVVGLVTWLVPLSLAVQLLLWGILSLLSLLAWFKWVAPRMKDKTLSGMAMEKAVGQIGTVLNYTASNQRGTLRFSAPVLGEDEWRFICTSELQPGDRVMVMDFSGNDLIVTPKV</sequence>
<evidence type="ECO:0000313" key="8">
    <source>
        <dbReference type="Proteomes" id="UP001139319"/>
    </source>
</evidence>
<keyword evidence="3 5" id="KW-1133">Transmembrane helix</keyword>
<dbReference type="Gene3D" id="2.40.50.140">
    <property type="entry name" value="Nucleic acid-binding proteins"/>
    <property type="match status" value="1"/>
</dbReference>
<evidence type="ECO:0000313" key="7">
    <source>
        <dbReference type="EMBL" id="MCP8899314.1"/>
    </source>
</evidence>
<feature type="domain" description="NfeD-like C-terminal" evidence="6">
    <location>
        <begin position="91"/>
        <end position="152"/>
    </location>
</feature>
<accession>A0A9X2HX78</accession>
<dbReference type="InterPro" id="IPR052165">
    <property type="entry name" value="Membrane_assoc_protease"/>
</dbReference>
<evidence type="ECO:0000256" key="4">
    <source>
        <dbReference type="ARBA" id="ARBA00023136"/>
    </source>
</evidence>